<sequence length="182" mass="19853">MSDARANEKKELLYKALDGFKELQPEDKDAIWHLVETTGMPIYDDYLSILCIAAMKTREIRNLDERVCAMLSGFEGKIDSKVAELKTLLDQLNSNIAESVDAQVQLSVGNKLNQVADEFGSKLTEGFAAADKRHAATSEARDKAIVAKSFGLAVGVMSTASALIVIGGLIWGEVRSKWLSTT</sequence>
<feature type="transmembrane region" description="Helical" evidence="1">
    <location>
        <begin position="150"/>
        <end position="172"/>
    </location>
</feature>
<comment type="caution">
    <text evidence="2">The sequence shown here is derived from an EMBL/GenBank/DDBJ whole genome shotgun (WGS) entry which is preliminary data.</text>
</comment>
<dbReference type="AlphaFoldDB" id="A0A7X6FSV6"/>
<keyword evidence="1" id="KW-0472">Membrane</keyword>
<organism evidence="2 3">
    <name type="scientific">Brucella tritici</name>
    <dbReference type="NCBI Taxonomy" id="94626"/>
    <lineage>
        <taxon>Bacteria</taxon>
        <taxon>Pseudomonadati</taxon>
        <taxon>Pseudomonadota</taxon>
        <taxon>Alphaproteobacteria</taxon>
        <taxon>Hyphomicrobiales</taxon>
        <taxon>Brucellaceae</taxon>
        <taxon>Brucella/Ochrobactrum group</taxon>
        <taxon>Brucella</taxon>
    </lineage>
</organism>
<evidence type="ECO:0000313" key="3">
    <source>
        <dbReference type="Proteomes" id="UP000558475"/>
    </source>
</evidence>
<evidence type="ECO:0000256" key="1">
    <source>
        <dbReference type="SAM" id="Phobius"/>
    </source>
</evidence>
<dbReference type="Proteomes" id="UP000558475">
    <property type="component" value="Unassembled WGS sequence"/>
</dbReference>
<name>A0A7X6FSV6_9HYPH</name>
<accession>A0A7X6FSV6</accession>
<keyword evidence="1" id="KW-0812">Transmembrane</keyword>
<gene>
    <name evidence="2" type="ORF">HGG76_27510</name>
</gene>
<protein>
    <submittedName>
        <fullName evidence="2">Uncharacterized protein</fullName>
    </submittedName>
</protein>
<keyword evidence="1" id="KW-1133">Transmembrane helix</keyword>
<reference evidence="2 3" key="1">
    <citation type="submission" date="2020-04" db="EMBL/GenBank/DDBJ databases">
        <title>Whole genome sequencing of clinical and environmental type strains of Ochrobactrum.</title>
        <authorList>
            <person name="Dharne M."/>
        </authorList>
    </citation>
    <scope>NUCLEOTIDE SEQUENCE [LARGE SCALE GENOMIC DNA]</scope>
    <source>
        <strain evidence="2 3">DSM 13340</strain>
    </source>
</reference>
<evidence type="ECO:0000313" key="2">
    <source>
        <dbReference type="EMBL" id="NKW11347.1"/>
    </source>
</evidence>
<proteinExistence type="predicted"/>
<dbReference type="EMBL" id="JAAXZB010000005">
    <property type="protein sequence ID" value="NKW11347.1"/>
    <property type="molecule type" value="Genomic_DNA"/>
</dbReference>